<feature type="transmembrane region" description="Helical" evidence="2">
    <location>
        <begin position="83"/>
        <end position="103"/>
    </location>
</feature>
<keyword evidence="2" id="KW-1133">Transmembrane helix</keyword>
<dbReference type="EMBL" id="KZ857339">
    <property type="protein sequence ID" value="RDW25018.1"/>
    <property type="molecule type" value="Genomic_DNA"/>
</dbReference>
<dbReference type="KEGG" id="yli:2907857"/>
<evidence type="ECO:0000313" key="6">
    <source>
        <dbReference type="Proteomes" id="UP000256601"/>
    </source>
</evidence>
<dbReference type="OMA" id="ISRYCYW"/>
<feature type="transmembrane region" description="Helical" evidence="2">
    <location>
        <begin position="194"/>
        <end position="216"/>
    </location>
</feature>
<dbReference type="Proteomes" id="UP000182444">
    <property type="component" value="Chromosome 1F"/>
</dbReference>
<dbReference type="EMBL" id="CP017558">
    <property type="protein sequence ID" value="AOW07385.1"/>
    <property type="molecule type" value="Genomic_DNA"/>
</dbReference>
<accession>A0A1D8NP22</accession>
<dbReference type="RefSeq" id="XP_505588.1">
    <property type="nucleotide sequence ID" value="XM_505588.1"/>
</dbReference>
<dbReference type="InterPro" id="IPR019431">
    <property type="entry name" value="DUF2417"/>
</dbReference>
<protein>
    <recommendedName>
        <fullName evidence="7">AB hydrolase-1 domain-containing protein</fullName>
    </recommendedName>
</protein>
<evidence type="ECO:0000256" key="2">
    <source>
        <dbReference type="SAM" id="Phobius"/>
    </source>
</evidence>
<dbReference type="AlphaFoldDB" id="A0A1D8NP22"/>
<feature type="transmembrane region" description="Helical" evidence="2">
    <location>
        <begin position="115"/>
        <end position="134"/>
    </location>
</feature>
<reference evidence="4 6" key="2">
    <citation type="submission" date="2018-07" db="EMBL/GenBank/DDBJ databases">
        <title>Draft Genome Assemblies for Five Robust Yarrowia lipolytica Strains Exhibiting High Lipid Production and Pentose Sugar Utilization and Sugar Alcohol Secretion from Undetoxified Lignocellulosic Biomass Hydrolysates.</title>
        <authorList>
            <consortium name="DOE Joint Genome Institute"/>
            <person name="Walker C."/>
            <person name="Ryu S."/>
            <person name="Na H."/>
            <person name="Zane M."/>
            <person name="LaButti K."/>
            <person name="Lipzen A."/>
            <person name="Haridas S."/>
            <person name="Barry K."/>
            <person name="Grigoriev I.V."/>
            <person name="Quarterman J."/>
            <person name="Slininger P."/>
            <person name="Dien B."/>
            <person name="Trinh C.T."/>
        </authorList>
    </citation>
    <scope>NUCLEOTIDE SEQUENCE [LARGE SCALE GENOMIC DNA]</scope>
    <source>
        <strain evidence="4 6">YB392</strain>
    </source>
</reference>
<feature type="transmembrane region" description="Helical" evidence="2">
    <location>
        <begin position="50"/>
        <end position="71"/>
    </location>
</feature>
<sequence>MALNEVPPEPTNPSPEEERMTPNERTQLLTPEDPQVTPYNLLSVRIARSFITVFFAISVIAFLLLTLNLFVHVPSLYTRGGGFLSWFFSLIAVTTTVNSALFFSTPSVMERQIQYATIFLLFIDLIILVATPQLRYGEVIAGLIIPVWAILTCSLSAVSDLIVQWGKSTEERRLTGRVETRRTLGEWLKVSVNLLFNLVNLLLLIAVTLSITLFAIDAARVPVPGKRVDVDHAAFKVHINCYDLPGNHLLQLQDTHPHVASRRPDRPDPSKKNVTIFAEAGSTSSEVYWSWITDLYAMNEIPRVCTWDRPGVAFSDASRGLTSAGDISDLLSEALTSFFSSEEEGGQTELPNLLIVAHGIGGLYSRVFASKHISIVKGMILIDTLHEDLISDTLTLWRGIKLFIEGAISPLGLQSLWSLLKGHGSWDRLVGPDMVYTTKYLGYQLKENAVAWVTRSEVRASNAVLVNLDIPVEIVSSSQMIKKSKKWSAKQRELTRLTKENVGWKILEGGHDLWKEGKTKKELQDILRDFVDYYI</sequence>
<proteinExistence type="predicted"/>
<keyword evidence="2" id="KW-0812">Transmembrane</keyword>
<organism evidence="3 5">
    <name type="scientific">Yarrowia lipolytica</name>
    <name type="common">Candida lipolytica</name>
    <dbReference type="NCBI Taxonomy" id="4952"/>
    <lineage>
        <taxon>Eukaryota</taxon>
        <taxon>Fungi</taxon>
        <taxon>Dikarya</taxon>
        <taxon>Ascomycota</taxon>
        <taxon>Saccharomycotina</taxon>
        <taxon>Dipodascomycetes</taxon>
        <taxon>Dipodascales</taxon>
        <taxon>Dipodascales incertae sedis</taxon>
        <taxon>Yarrowia</taxon>
    </lineage>
</organism>
<dbReference type="GeneID" id="2907857"/>
<evidence type="ECO:0000313" key="4">
    <source>
        <dbReference type="EMBL" id="RDW25018.1"/>
    </source>
</evidence>
<name>A0A1D8NP22_YARLL</name>
<keyword evidence="2" id="KW-0472">Membrane</keyword>
<dbReference type="InterPro" id="IPR029058">
    <property type="entry name" value="AB_hydrolase_fold"/>
</dbReference>
<dbReference type="VEuPathDB" id="FungiDB:YALI1_F24864g"/>
<dbReference type="VEuPathDB" id="FungiDB:YALI0_F18656g"/>
<evidence type="ECO:0000256" key="1">
    <source>
        <dbReference type="SAM" id="MobiDB-lite"/>
    </source>
</evidence>
<dbReference type="eggNOG" id="ENOG502QQW9">
    <property type="taxonomic scope" value="Eukaryota"/>
</dbReference>
<dbReference type="SUPFAM" id="SSF53474">
    <property type="entry name" value="alpha/beta-Hydrolases"/>
    <property type="match status" value="1"/>
</dbReference>
<evidence type="ECO:0008006" key="7">
    <source>
        <dbReference type="Google" id="ProtNLM"/>
    </source>
</evidence>
<gene>
    <name evidence="4" type="ORF">B0I71DRAFT_133317</name>
    <name evidence="3" type="ORF">YALI1_F24864g</name>
</gene>
<evidence type="ECO:0000313" key="5">
    <source>
        <dbReference type="Proteomes" id="UP000182444"/>
    </source>
</evidence>
<feature type="region of interest" description="Disordered" evidence="1">
    <location>
        <begin position="1"/>
        <end position="29"/>
    </location>
</feature>
<dbReference type="Pfam" id="PF10329">
    <property type="entry name" value="DUF2417"/>
    <property type="match status" value="1"/>
</dbReference>
<dbReference type="Gene3D" id="3.40.50.1820">
    <property type="entry name" value="alpha/beta hydrolase"/>
    <property type="match status" value="1"/>
</dbReference>
<feature type="transmembrane region" description="Helical" evidence="2">
    <location>
        <begin position="140"/>
        <end position="163"/>
    </location>
</feature>
<dbReference type="Proteomes" id="UP000256601">
    <property type="component" value="Unassembled WGS sequence"/>
</dbReference>
<dbReference type="OrthoDB" id="164921at2759"/>
<reference evidence="3 5" key="1">
    <citation type="journal article" date="2016" name="PLoS ONE">
        <title>Sequence Assembly of Yarrowia lipolytica Strain W29/CLIB89 Shows Transposable Element Diversity.</title>
        <authorList>
            <person name="Magnan C."/>
            <person name="Yu J."/>
            <person name="Chang I."/>
            <person name="Jahn E."/>
            <person name="Kanomata Y."/>
            <person name="Wu J."/>
            <person name="Zeller M."/>
            <person name="Oakes M."/>
            <person name="Baldi P."/>
            <person name="Sandmeyer S."/>
        </authorList>
    </citation>
    <scope>NUCLEOTIDE SEQUENCE [LARGE SCALE GENOMIC DNA]</scope>
    <source>
        <strain evidence="3">CLIB89</strain>
        <strain evidence="5">CLIB89(W29)</strain>
    </source>
</reference>
<evidence type="ECO:0000313" key="3">
    <source>
        <dbReference type="EMBL" id="AOW07385.1"/>
    </source>
</evidence>